<dbReference type="EMBL" id="BMAW01108084">
    <property type="protein sequence ID" value="GFT32282.1"/>
    <property type="molecule type" value="Genomic_DNA"/>
</dbReference>
<keyword evidence="2" id="KW-1185">Reference proteome</keyword>
<comment type="caution">
    <text evidence="1">The sequence shown here is derived from an EMBL/GenBank/DDBJ whole genome shotgun (WGS) entry which is preliminary data.</text>
</comment>
<evidence type="ECO:0000313" key="2">
    <source>
        <dbReference type="Proteomes" id="UP000887013"/>
    </source>
</evidence>
<dbReference type="AlphaFoldDB" id="A0A8X6NTK1"/>
<gene>
    <name evidence="1" type="ORF">NPIL_140461</name>
</gene>
<dbReference type="Proteomes" id="UP000887013">
    <property type="component" value="Unassembled WGS sequence"/>
</dbReference>
<protein>
    <submittedName>
        <fullName evidence="1">Uncharacterized protein</fullName>
    </submittedName>
</protein>
<sequence length="96" mass="11359">MQHLIRFNEDPAFVKRIVKGRKSWCHHHCTQTKQNEFAVDTHIISFTEEFKCRLTTKRRKQYRTSSNINFNHSTPRALTCCLIYETNVSTIMAISI</sequence>
<organism evidence="1 2">
    <name type="scientific">Nephila pilipes</name>
    <name type="common">Giant wood spider</name>
    <name type="synonym">Nephila maculata</name>
    <dbReference type="NCBI Taxonomy" id="299642"/>
    <lineage>
        <taxon>Eukaryota</taxon>
        <taxon>Metazoa</taxon>
        <taxon>Ecdysozoa</taxon>
        <taxon>Arthropoda</taxon>
        <taxon>Chelicerata</taxon>
        <taxon>Arachnida</taxon>
        <taxon>Araneae</taxon>
        <taxon>Araneomorphae</taxon>
        <taxon>Entelegynae</taxon>
        <taxon>Araneoidea</taxon>
        <taxon>Nephilidae</taxon>
        <taxon>Nephila</taxon>
    </lineage>
</organism>
<proteinExistence type="predicted"/>
<accession>A0A8X6NTK1</accession>
<reference evidence="1" key="1">
    <citation type="submission" date="2020-08" db="EMBL/GenBank/DDBJ databases">
        <title>Multicomponent nature underlies the extraordinary mechanical properties of spider dragline silk.</title>
        <authorList>
            <person name="Kono N."/>
            <person name="Nakamura H."/>
            <person name="Mori M."/>
            <person name="Yoshida Y."/>
            <person name="Ohtoshi R."/>
            <person name="Malay A.D."/>
            <person name="Moran D.A.P."/>
            <person name="Tomita M."/>
            <person name="Numata K."/>
            <person name="Arakawa K."/>
        </authorList>
    </citation>
    <scope>NUCLEOTIDE SEQUENCE</scope>
</reference>
<name>A0A8X6NTK1_NEPPI</name>
<evidence type="ECO:0000313" key="1">
    <source>
        <dbReference type="EMBL" id="GFT32282.1"/>
    </source>
</evidence>